<proteinExistence type="predicted"/>
<name>A0ABX7FGX4_BRECH</name>
<reference evidence="3 4" key="1">
    <citation type="submission" date="2021-01" db="EMBL/GenBank/DDBJ databases">
        <title>Identification of strong promoters based on the transcriptome of Brevibacillus choshinensis.</title>
        <authorList>
            <person name="Yao D."/>
            <person name="Zhang K."/>
            <person name="Wu J."/>
        </authorList>
    </citation>
    <scope>NUCLEOTIDE SEQUENCE [LARGE SCALE GENOMIC DNA]</scope>
    <source>
        <strain evidence="3 4">HPD31-SP3</strain>
    </source>
</reference>
<keyword evidence="1" id="KW-1133">Transmembrane helix</keyword>
<dbReference type="Proteomes" id="UP000596248">
    <property type="component" value="Chromosome"/>
</dbReference>
<sequence>MNLTFDRFGSILFALIGAMFVVESRSISASAYGSQVGPNIFPLGLGIILILLSLRSFWETLKKKNPQATNASEKGNYRRFLSILAATLLYVFLLEVLGYVISTFLFLAFAFRMMGNGSLVKSIVVSLAFSAGVYYLYVYLLQGTLPPFPAWLGFGGG</sequence>
<evidence type="ECO:0000256" key="1">
    <source>
        <dbReference type="SAM" id="Phobius"/>
    </source>
</evidence>
<keyword evidence="1" id="KW-0472">Membrane</keyword>
<feature type="transmembrane region" description="Helical" evidence="1">
    <location>
        <begin position="123"/>
        <end position="141"/>
    </location>
</feature>
<organism evidence="3 4">
    <name type="scientific">Brevibacillus choshinensis</name>
    <dbReference type="NCBI Taxonomy" id="54911"/>
    <lineage>
        <taxon>Bacteria</taxon>
        <taxon>Bacillati</taxon>
        <taxon>Bacillota</taxon>
        <taxon>Bacilli</taxon>
        <taxon>Bacillales</taxon>
        <taxon>Paenibacillaceae</taxon>
        <taxon>Brevibacillus</taxon>
    </lineage>
</organism>
<dbReference type="InterPro" id="IPR009936">
    <property type="entry name" value="DUF1468"/>
</dbReference>
<dbReference type="RefSeq" id="WP_203254824.1">
    <property type="nucleotide sequence ID" value="NZ_CP069127.1"/>
</dbReference>
<evidence type="ECO:0000313" key="4">
    <source>
        <dbReference type="Proteomes" id="UP000596248"/>
    </source>
</evidence>
<feature type="transmembrane region" description="Helical" evidence="1">
    <location>
        <begin position="40"/>
        <end position="58"/>
    </location>
</feature>
<evidence type="ECO:0000259" key="2">
    <source>
        <dbReference type="Pfam" id="PF07331"/>
    </source>
</evidence>
<keyword evidence="1" id="KW-0812">Transmembrane</keyword>
<protein>
    <submittedName>
        <fullName evidence="3">Tripartite tricarboxylate transporter TctB family protein</fullName>
    </submittedName>
</protein>
<evidence type="ECO:0000313" key="3">
    <source>
        <dbReference type="EMBL" id="QRG65306.1"/>
    </source>
</evidence>
<gene>
    <name evidence="3" type="ORF">JNE38_16870</name>
</gene>
<keyword evidence="4" id="KW-1185">Reference proteome</keyword>
<accession>A0ABX7FGX4</accession>
<feature type="domain" description="DUF1468" evidence="2">
    <location>
        <begin position="10"/>
        <end position="146"/>
    </location>
</feature>
<dbReference type="EMBL" id="CP069127">
    <property type="protein sequence ID" value="QRG65306.1"/>
    <property type="molecule type" value="Genomic_DNA"/>
</dbReference>
<dbReference type="Pfam" id="PF07331">
    <property type="entry name" value="TctB"/>
    <property type="match status" value="1"/>
</dbReference>
<feature type="transmembrane region" description="Helical" evidence="1">
    <location>
        <begin position="79"/>
        <end position="111"/>
    </location>
</feature>